<evidence type="ECO:0000313" key="2">
    <source>
        <dbReference type="Proteomes" id="UP000012160"/>
    </source>
</evidence>
<accession>M6UUA2</accession>
<name>M6UUA2_9LEPT</name>
<gene>
    <name evidence="1" type="ORF">LEP1GSC187_0284</name>
</gene>
<protein>
    <submittedName>
        <fullName evidence="1">Uncharacterized protein</fullName>
    </submittedName>
</protein>
<dbReference type="Proteomes" id="UP000012160">
    <property type="component" value="Unassembled WGS sequence"/>
</dbReference>
<sequence length="86" mass="10565">MRVSRWGIIRIHNKEEWEMNLKNENIEHFRNGGRFKWNGILFELKDRNFVMRPVGVDTSLFCRSLRHYPFMMLKRIIRGEWGKKVD</sequence>
<dbReference type="EMBL" id="AHOQ02000038">
    <property type="protein sequence ID" value="EMO44584.1"/>
    <property type="molecule type" value="Genomic_DNA"/>
</dbReference>
<dbReference type="AlphaFoldDB" id="M6UUA2"/>
<reference evidence="1 2" key="1">
    <citation type="submission" date="2013-01" db="EMBL/GenBank/DDBJ databases">
        <authorList>
            <person name="Harkins D.M."/>
            <person name="Durkin A.S."/>
            <person name="Brinkac L.M."/>
            <person name="Haft D.H."/>
            <person name="Selengut J.D."/>
            <person name="Sanka R."/>
            <person name="DePew J."/>
            <person name="Purushe J."/>
            <person name="Matthias M.A."/>
            <person name="Vinetz J.M."/>
            <person name="Sutton G.G."/>
            <person name="Nierman W.C."/>
            <person name="Fouts D.E."/>
        </authorList>
    </citation>
    <scope>NUCLEOTIDE SEQUENCE [LARGE SCALE GENOMIC DNA]</scope>
    <source>
        <strain evidence="1 2">ZUN179</strain>
    </source>
</reference>
<organism evidence="1 2">
    <name type="scientific">Leptospira santarosai str. ZUN179</name>
    <dbReference type="NCBI Taxonomy" id="1049985"/>
    <lineage>
        <taxon>Bacteria</taxon>
        <taxon>Pseudomonadati</taxon>
        <taxon>Spirochaetota</taxon>
        <taxon>Spirochaetia</taxon>
        <taxon>Leptospirales</taxon>
        <taxon>Leptospiraceae</taxon>
        <taxon>Leptospira</taxon>
    </lineage>
</organism>
<evidence type="ECO:0000313" key="1">
    <source>
        <dbReference type="EMBL" id="EMO44584.1"/>
    </source>
</evidence>
<proteinExistence type="predicted"/>
<comment type="caution">
    <text evidence="1">The sequence shown here is derived from an EMBL/GenBank/DDBJ whole genome shotgun (WGS) entry which is preliminary data.</text>
</comment>